<keyword evidence="15" id="KW-1185">Reference proteome</keyword>
<keyword evidence="8" id="KW-0234">DNA repair</keyword>
<dbReference type="Pfam" id="PF07733">
    <property type="entry name" value="DNA_pol3_alpha"/>
    <property type="match status" value="1"/>
</dbReference>
<keyword evidence="7" id="KW-0239">DNA-directed DNA polymerase</keyword>
<dbReference type="GO" id="GO:0006281">
    <property type="term" value="P:DNA repair"/>
    <property type="evidence" value="ECO:0007669"/>
    <property type="project" value="UniProtKB-KW"/>
</dbReference>
<keyword evidence="3" id="KW-0808">Transferase</keyword>
<keyword evidence="5" id="KW-0235">DNA replication</keyword>
<evidence type="ECO:0000313" key="15">
    <source>
        <dbReference type="Proteomes" id="UP000248326"/>
    </source>
</evidence>
<dbReference type="InterPro" id="IPR004013">
    <property type="entry name" value="PHP_dom"/>
</dbReference>
<evidence type="ECO:0000256" key="4">
    <source>
        <dbReference type="ARBA" id="ARBA00022695"/>
    </source>
</evidence>
<dbReference type="InterPro" id="IPR012340">
    <property type="entry name" value="NA-bd_OB-fold"/>
</dbReference>
<dbReference type="EMBL" id="QJSX01000001">
    <property type="protein sequence ID" value="PYE56322.1"/>
    <property type="molecule type" value="Genomic_DNA"/>
</dbReference>
<dbReference type="Gene3D" id="3.20.20.140">
    <property type="entry name" value="Metal-dependent hydrolases"/>
    <property type="match status" value="1"/>
</dbReference>
<dbReference type="AlphaFoldDB" id="A0A318SN58"/>
<dbReference type="NCBIfam" id="TIGR00594">
    <property type="entry name" value="polc"/>
    <property type="match status" value="1"/>
</dbReference>
<evidence type="ECO:0000259" key="11">
    <source>
        <dbReference type="Pfam" id="PF07733"/>
    </source>
</evidence>
<dbReference type="GO" id="GO:0003887">
    <property type="term" value="F:DNA-directed DNA polymerase activity"/>
    <property type="evidence" value="ECO:0007669"/>
    <property type="project" value="UniProtKB-KW"/>
</dbReference>
<dbReference type="Pfam" id="PF17657">
    <property type="entry name" value="DNA_pol3_finger"/>
    <property type="match status" value="1"/>
</dbReference>
<proteinExistence type="predicted"/>
<evidence type="ECO:0000259" key="12">
    <source>
        <dbReference type="Pfam" id="PF14579"/>
    </source>
</evidence>
<keyword evidence="2" id="KW-0963">Cytoplasm</keyword>
<evidence type="ECO:0000256" key="5">
    <source>
        <dbReference type="ARBA" id="ARBA00022705"/>
    </source>
</evidence>
<feature type="domain" description="DNA polymerase III alpha subunit finger" evidence="13">
    <location>
        <begin position="564"/>
        <end position="727"/>
    </location>
</feature>
<dbReference type="Pfam" id="PF02811">
    <property type="entry name" value="PHP"/>
    <property type="match status" value="1"/>
</dbReference>
<protein>
    <recommendedName>
        <fullName evidence="1">DNA-directed DNA polymerase</fullName>
        <ecNumber evidence="1">2.7.7.7</ecNumber>
    </recommendedName>
</protein>
<keyword evidence="6" id="KW-0227">DNA damage</keyword>
<reference evidence="14 15" key="1">
    <citation type="submission" date="2018-06" db="EMBL/GenBank/DDBJ databases">
        <title>Genomic Encyclopedia of Type Strains, Phase IV (KMG-IV): sequencing the most valuable type-strain genomes for metagenomic binning, comparative biology and taxonomic classification.</title>
        <authorList>
            <person name="Goeker M."/>
        </authorList>
    </citation>
    <scope>NUCLEOTIDE SEQUENCE [LARGE SCALE GENOMIC DNA]</scope>
    <source>
        <strain evidence="14 15">DSM 18048</strain>
    </source>
</reference>
<evidence type="ECO:0000259" key="13">
    <source>
        <dbReference type="Pfam" id="PF17657"/>
    </source>
</evidence>
<comment type="caution">
    <text evidence="14">The sequence shown here is derived from an EMBL/GenBank/DDBJ whole genome shotgun (WGS) entry which is preliminary data.</text>
</comment>
<dbReference type="InterPro" id="IPR004805">
    <property type="entry name" value="DnaE2/DnaE/PolC"/>
</dbReference>
<dbReference type="Gene3D" id="2.40.50.140">
    <property type="entry name" value="Nucleic acid-binding proteins"/>
    <property type="match status" value="1"/>
</dbReference>
<comment type="catalytic activity">
    <reaction evidence="9">
        <text>DNA(n) + a 2'-deoxyribonucleoside 5'-triphosphate = DNA(n+1) + diphosphate</text>
        <dbReference type="Rhea" id="RHEA:22508"/>
        <dbReference type="Rhea" id="RHEA-COMP:17339"/>
        <dbReference type="Rhea" id="RHEA-COMP:17340"/>
        <dbReference type="ChEBI" id="CHEBI:33019"/>
        <dbReference type="ChEBI" id="CHEBI:61560"/>
        <dbReference type="ChEBI" id="CHEBI:173112"/>
        <dbReference type="EC" id="2.7.7.7"/>
    </reaction>
</comment>
<evidence type="ECO:0000259" key="10">
    <source>
        <dbReference type="Pfam" id="PF02811"/>
    </source>
</evidence>
<dbReference type="RefSeq" id="WP_245900540.1">
    <property type="nucleotide sequence ID" value="NZ_QJSX01000001.1"/>
</dbReference>
<organism evidence="14 15">
    <name type="scientific">Deinococcus yavapaiensis KR-236</name>
    <dbReference type="NCBI Taxonomy" id="694435"/>
    <lineage>
        <taxon>Bacteria</taxon>
        <taxon>Thermotogati</taxon>
        <taxon>Deinococcota</taxon>
        <taxon>Deinococci</taxon>
        <taxon>Deinococcales</taxon>
        <taxon>Deinococcaceae</taxon>
        <taxon>Deinococcus</taxon>
    </lineage>
</organism>
<accession>A0A318SN58</accession>
<sequence length="1054" mass="116149">MSQALRLVSSKDLTVQLDARTARLDALLTARSFFSFGAGVRSAKSLVRRAADLGFSAVGLADEGEVGGAVELASAAKERGVKGLVGATVPVRFEGEAFPIVLIAASRSGYRNLNEFLTLLKADSSRVPDARILAELSGDLFCLTGGRDGFPTALFARRRLPDVLRHLDLLRGVFRDRLFVQVYHERAPGDTRRRDYLRALARDVGLPLVAAPDVRLVEATDFPLLDALTCARLGIDVTTPHAARPRNDATLLQSPETYGRLLPFPDALANASRIARECDLDLLAERVTPPKCHRAPGTTPHKHLERLCYAALAGKYEPGRLRDAERRLRYELAVVRSLDLAEFFLTAFEVAEFCRSRGILAAGRGSAAASVLCYLLGVTNVDPIEHDLCFERFLHTGKTEMPDVDFDISSARRREVIAWVEERWGHAAEAMVANRITYRLPSAVQDLGRALGMPPAQRDRLSRALGRDFRSLRPASAARASVVFDEVLGDAPVKFVLLDLLARMEPGFVRHLAPHSGGVVLSGEVLAHFSPVSRSSGGLKILSFDKDDVEKLGLIKLDLLGLRMLSALERAREDVVRLTNEWIDFRALPNDPRVWEDIRAGDTMGLFQIESPGQVRLSTQLRPRDLTGLAHQIALFRPGPIQSDTVHPYTRRARGLESVPRQPEPLKSLLQGTHGVILFQEQVLRILVRVCGFDWNEAARMRKALSNSEDEEELAQLRARFVAAAVSHSGWTEQDAAACFAMCAAFRGYGFAESHAWAFAQHSYASAWLRRHHPAPFWAGVLAEHPGMWPLSTLAAEARRFGVKLLRVCVNRSSTRHKAEGTHALRLPFVGVKGISDEVAREIVLERHARGKFGGVDDFHARVRVERDVAEALVLAGAFDDLHESRRAALHRVGVLWNAGPSGRAPLLLPVEDTPTLPMLSDAELLALNYATKGLSEDGMHPLDLLRAELRDLGCESLSTLRLGERVRTAGLIVARQKPPTARGVAFFVLEDRETRVQIVIRPDLWEANRVLLRDAAALIVQGVVYGAGRARALAAERVEALEVSVRTRGYDYG</sequence>
<dbReference type="Proteomes" id="UP000248326">
    <property type="component" value="Unassembled WGS sequence"/>
</dbReference>
<evidence type="ECO:0000256" key="9">
    <source>
        <dbReference type="ARBA" id="ARBA00049244"/>
    </source>
</evidence>
<feature type="domain" description="PHP" evidence="10">
    <location>
        <begin position="31"/>
        <end position="180"/>
    </location>
</feature>
<evidence type="ECO:0000256" key="2">
    <source>
        <dbReference type="ARBA" id="ARBA00022490"/>
    </source>
</evidence>
<dbReference type="GO" id="GO:0008408">
    <property type="term" value="F:3'-5' exonuclease activity"/>
    <property type="evidence" value="ECO:0007669"/>
    <property type="project" value="InterPro"/>
</dbReference>
<feature type="domain" description="Bacterial DNA polymerase III alpha subunit NTPase" evidence="11">
    <location>
        <begin position="303"/>
        <end position="561"/>
    </location>
</feature>
<evidence type="ECO:0000313" key="14">
    <source>
        <dbReference type="EMBL" id="PYE56322.1"/>
    </source>
</evidence>
<dbReference type="CDD" id="cd04485">
    <property type="entry name" value="DnaE_OBF"/>
    <property type="match status" value="1"/>
</dbReference>
<dbReference type="PANTHER" id="PTHR32294">
    <property type="entry name" value="DNA POLYMERASE III SUBUNIT ALPHA"/>
    <property type="match status" value="1"/>
</dbReference>
<evidence type="ECO:0000256" key="8">
    <source>
        <dbReference type="ARBA" id="ARBA00023204"/>
    </source>
</evidence>
<dbReference type="Gene3D" id="1.10.150.870">
    <property type="match status" value="1"/>
</dbReference>
<keyword evidence="4" id="KW-0548">Nucleotidyltransferase</keyword>
<name>A0A318SN58_9DEIO</name>
<feature type="domain" description="DNA polymerase helix-hairpin-helix motif" evidence="12">
    <location>
        <begin position="802"/>
        <end position="888"/>
    </location>
</feature>
<evidence type="ECO:0000256" key="1">
    <source>
        <dbReference type="ARBA" id="ARBA00012417"/>
    </source>
</evidence>
<evidence type="ECO:0000256" key="7">
    <source>
        <dbReference type="ARBA" id="ARBA00022932"/>
    </source>
</evidence>
<dbReference type="GO" id="GO:0006260">
    <property type="term" value="P:DNA replication"/>
    <property type="evidence" value="ECO:0007669"/>
    <property type="project" value="UniProtKB-KW"/>
</dbReference>
<dbReference type="InterPro" id="IPR029460">
    <property type="entry name" value="DNAPol_HHH"/>
</dbReference>
<gene>
    <name evidence="14" type="ORF">DES52_101126</name>
</gene>
<dbReference type="PANTHER" id="PTHR32294:SF4">
    <property type="entry name" value="ERROR-PRONE DNA POLYMERASE"/>
    <property type="match status" value="1"/>
</dbReference>
<dbReference type="EC" id="2.7.7.7" evidence="1"/>
<evidence type="ECO:0000256" key="3">
    <source>
        <dbReference type="ARBA" id="ARBA00022679"/>
    </source>
</evidence>
<dbReference type="Pfam" id="PF14579">
    <property type="entry name" value="HHH_6"/>
    <property type="match status" value="1"/>
</dbReference>
<evidence type="ECO:0000256" key="6">
    <source>
        <dbReference type="ARBA" id="ARBA00022763"/>
    </source>
</evidence>
<dbReference type="InterPro" id="IPR040982">
    <property type="entry name" value="DNA_pol3_finger"/>
</dbReference>
<dbReference type="InterPro" id="IPR011708">
    <property type="entry name" value="DNA_pol3_alpha_NTPase_dom"/>
</dbReference>